<feature type="compositionally biased region" description="Polar residues" evidence="1">
    <location>
        <begin position="26"/>
        <end position="38"/>
    </location>
</feature>
<dbReference type="AlphaFoldDB" id="A0A2J8Q1S4"/>
<evidence type="ECO:0000313" key="2">
    <source>
        <dbReference type="EMBL" id="PNI90232.1"/>
    </source>
</evidence>
<feature type="non-terminal residue" evidence="2">
    <location>
        <position position="1"/>
    </location>
</feature>
<feature type="compositionally biased region" description="Polar residues" evidence="1">
    <location>
        <begin position="46"/>
        <end position="67"/>
    </location>
</feature>
<name>A0A2J8Q1S4_PANTR</name>
<comment type="caution">
    <text evidence="2">The sequence shown here is derived from an EMBL/GenBank/DDBJ whole genome shotgun (WGS) entry which is preliminary data.</text>
</comment>
<sequence>LADDSQTSASIFASPTSPPVLGESVLQDNSFDLNNGSDAEQEEMETQSSDFPPSLTQPAPDQSSTIQLHPATSPAVSPTTSPAVSLVVSPAASPEISPEVCPAASTVVSPAVFSVVSPASSAVLPAVSSEVPLTASVTSPKASPVTSPAAAFPTASPANKDVSSFLETTADLEEITGEGLTASGSGDVMRRRIATPEEVRLPLQHGAHVLLWQVAERGAHQEGQPPMAGGDLVLWPLWEEDEAISRSDQVPEPQRGTQCPP</sequence>
<evidence type="ECO:0000256" key="1">
    <source>
        <dbReference type="SAM" id="MobiDB-lite"/>
    </source>
</evidence>
<accession>A0A2J8Q1S4</accession>
<protein>
    <submittedName>
        <fullName evidence="2">BAZ2A isoform 12</fullName>
    </submittedName>
</protein>
<evidence type="ECO:0000313" key="3">
    <source>
        <dbReference type="Proteomes" id="UP000236370"/>
    </source>
</evidence>
<proteinExistence type="predicted"/>
<reference evidence="2 3" key="1">
    <citation type="submission" date="2017-12" db="EMBL/GenBank/DDBJ databases">
        <title>High-resolution comparative analysis of great ape genomes.</title>
        <authorList>
            <person name="Pollen A."/>
            <person name="Hastie A."/>
            <person name="Hormozdiari F."/>
            <person name="Dougherty M."/>
            <person name="Liu R."/>
            <person name="Chaisson M."/>
            <person name="Hoppe E."/>
            <person name="Hill C."/>
            <person name="Pang A."/>
            <person name="Hillier L."/>
            <person name="Baker C."/>
            <person name="Armstrong J."/>
            <person name="Shendure J."/>
            <person name="Paten B."/>
            <person name="Wilson R."/>
            <person name="Chao H."/>
            <person name="Schneider V."/>
            <person name="Ventura M."/>
            <person name="Kronenberg Z."/>
            <person name="Murali S."/>
            <person name="Gordon D."/>
            <person name="Cantsilieris S."/>
            <person name="Munson K."/>
            <person name="Nelson B."/>
            <person name="Raja A."/>
            <person name="Underwood J."/>
            <person name="Diekhans M."/>
            <person name="Fiddes I."/>
            <person name="Haussler D."/>
            <person name="Eichler E."/>
        </authorList>
    </citation>
    <scope>NUCLEOTIDE SEQUENCE [LARGE SCALE GENOMIC DNA]</scope>
    <source>
        <strain evidence="2">Yerkes chimp pedigree #C0471</strain>
    </source>
</reference>
<feature type="region of interest" description="Disordered" evidence="1">
    <location>
        <begin position="1"/>
        <end position="81"/>
    </location>
</feature>
<organism evidence="2 3">
    <name type="scientific">Pan troglodytes</name>
    <name type="common">Chimpanzee</name>
    <dbReference type="NCBI Taxonomy" id="9598"/>
    <lineage>
        <taxon>Eukaryota</taxon>
        <taxon>Metazoa</taxon>
        <taxon>Chordata</taxon>
        <taxon>Craniata</taxon>
        <taxon>Vertebrata</taxon>
        <taxon>Euteleostomi</taxon>
        <taxon>Mammalia</taxon>
        <taxon>Eutheria</taxon>
        <taxon>Euarchontoglires</taxon>
        <taxon>Primates</taxon>
        <taxon>Haplorrhini</taxon>
        <taxon>Catarrhini</taxon>
        <taxon>Hominidae</taxon>
        <taxon>Pan</taxon>
    </lineage>
</organism>
<dbReference type="Proteomes" id="UP000236370">
    <property type="component" value="Unassembled WGS sequence"/>
</dbReference>
<gene>
    <name evidence="2" type="ORF">CK820_G0046630</name>
</gene>
<feature type="compositionally biased region" description="Polar residues" evidence="1">
    <location>
        <begin position="1"/>
        <end position="15"/>
    </location>
</feature>
<dbReference type="EMBL" id="NBAG03000092">
    <property type="protein sequence ID" value="PNI90232.1"/>
    <property type="molecule type" value="Genomic_DNA"/>
</dbReference>